<keyword evidence="2" id="KW-1185">Reference proteome</keyword>
<sequence>MEREERAGKGRRWRDRRISVRHASTLFSERIEPNVLQTRRARSPCVGLIGFNVEYLGHGSTISSSTQTLRSSSSMKTCVEDVELGLESLGHVGKEQWASGSRSTPIEKDWGPATRRAMVKCTELSMHRQEREEDVGCCRSVYWGERTSRPCRCELW</sequence>
<organism evidence="1 2">
    <name type="scientific">Marchantia polymorpha</name>
    <name type="common">Common liverwort</name>
    <name type="synonym">Marchantia aquatica</name>
    <dbReference type="NCBI Taxonomy" id="3197"/>
    <lineage>
        <taxon>Eukaryota</taxon>
        <taxon>Viridiplantae</taxon>
        <taxon>Streptophyta</taxon>
        <taxon>Embryophyta</taxon>
        <taxon>Marchantiophyta</taxon>
        <taxon>Marchantiopsida</taxon>
        <taxon>Marchantiidae</taxon>
        <taxon>Marchantiales</taxon>
        <taxon>Marchantiaceae</taxon>
        <taxon>Marchantia</taxon>
    </lineage>
</organism>
<gene>
    <name evidence="1" type="ORF">MARPO_0029s0013</name>
</gene>
<dbReference type="AlphaFoldDB" id="A0A2R6X8P0"/>
<name>A0A2R6X8P0_MARPO</name>
<proteinExistence type="predicted"/>
<evidence type="ECO:0000313" key="2">
    <source>
        <dbReference type="Proteomes" id="UP000244005"/>
    </source>
</evidence>
<protein>
    <submittedName>
        <fullName evidence="1">Uncharacterized protein</fullName>
    </submittedName>
</protein>
<evidence type="ECO:0000313" key="1">
    <source>
        <dbReference type="EMBL" id="PTQ42468.1"/>
    </source>
</evidence>
<reference evidence="2" key="1">
    <citation type="journal article" date="2017" name="Cell">
        <title>Insights into land plant evolution garnered from the Marchantia polymorpha genome.</title>
        <authorList>
            <person name="Bowman J.L."/>
            <person name="Kohchi T."/>
            <person name="Yamato K.T."/>
            <person name="Jenkins J."/>
            <person name="Shu S."/>
            <person name="Ishizaki K."/>
            <person name="Yamaoka S."/>
            <person name="Nishihama R."/>
            <person name="Nakamura Y."/>
            <person name="Berger F."/>
            <person name="Adam C."/>
            <person name="Aki S.S."/>
            <person name="Althoff F."/>
            <person name="Araki T."/>
            <person name="Arteaga-Vazquez M.A."/>
            <person name="Balasubrmanian S."/>
            <person name="Barry K."/>
            <person name="Bauer D."/>
            <person name="Boehm C.R."/>
            <person name="Briginshaw L."/>
            <person name="Caballero-Perez J."/>
            <person name="Catarino B."/>
            <person name="Chen F."/>
            <person name="Chiyoda S."/>
            <person name="Chovatia M."/>
            <person name="Davies K.M."/>
            <person name="Delmans M."/>
            <person name="Demura T."/>
            <person name="Dierschke T."/>
            <person name="Dolan L."/>
            <person name="Dorantes-Acosta A.E."/>
            <person name="Eklund D.M."/>
            <person name="Florent S.N."/>
            <person name="Flores-Sandoval E."/>
            <person name="Fujiyama A."/>
            <person name="Fukuzawa H."/>
            <person name="Galik B."/>
            <person name="Grimanelli D."/>
            <person name="Grimwood J."/>
            <person name="Grossniklaus U."/>
            <person name="Hamada T."/>
            <person name="Haseloff J."/>
            <person name="Hetherington A.J."/>
            <person name="Higo A."/>
            <person name="Hirakawa Y."/>
            <person name="Hundley H.N."/>
            <person name="Ikeda Y."/>
            <person name="Inoue K."/>
            <person name="Inoue S.I."/>
            <person name="Ishida S."/>
            <person name="Jia Q."/>
            <person name="Kakita M."/>
            <person name="Kanazawa T."/>
            <person name="Kawai Y."/>
            <person name="Kawashima T."/>
            <person name="Kennedy M."/>
            <person name="Kinose K."/>
            <person name="Kinoshita T."/>
            <person name="Kohara Y."/>
            <person name="Koide E."/>
            <person name="Komatsu K."/>
            <person name="Kopischke S."/>
            <person name="Kubo M."/>
            <person name="Kyozuka J."/>
            <person name="Lagercrantz U."/>
            <person name="Lin S.S."/>
            <person name="Lindquist E."/>
            <person name="Lipzen A.M."/>
            <person name="Lu C.W."/>
            <person name="De Luna E."/>
            <person name="Martienssen R.A."/>
            <person name="Minamino N."/>
            <person name="Mizutani M."/>
            <person name="Mizutani M."/>
            <person name="Mochizuki N."/>
            <person name="Monte I."/>
            <person name="Mosher R."/>
            <person name="Nagasaki H."/>
            <person name="Nakagami H."/>
            <person name="Naramoto S."/>
            <person name="Nishitani K."/>
            <person name="Ohtani M."/>
            <person name="Okamoto T."/>
            <person name="Okumura M."/>
            <person name="Phillips J."/>
            <person name="Pollak B."/>
            <person name="Reinders A."/>
            <person name="Rovekamp M."/>
            <person name="Sano R."/>
            <person name="Sawa S."/>
            <person name="Schmid M.W."/>
            <person name="Shirakawa M."/>
            <person name="Solano R."/>
            <person name="Spunde A."/>
            <person name="Suetsugu N."/>
            <person name="Sugano S."/>
            <person name="Sugiyama A."/>
            <person name="Sun R."/>
            <person name="Suzuki Y."/>
            <person name="Takenaka M."/>
            <person name="Takezawa D."/>
            <person name="Tomogane H."/>
            <person name="Tsuzuki M."/>
            <person name="Ueda T."/>
            <person name="Umeda M."/>
            <person name="Ward J.M."/>
            <person name="Watanabe Y."/>
            <person name="Yazaki K."/>
            <person name="Yokoyama R."/>
            <person name="Yoshitake Y."/>
            <person name="Yotsui I."/>
            <person name="Zachgo S."/>
            <person name="Schmutz J."/>
        </authorList>
    </citation>
    <scope>NUCLEOTIDE SEQUENCE [LARGE SCALE GENOMIC DNA]</scope>
    <source>
        <strain evidence="2">Tak-1</strain>
    </source>
</reference>
<dbReference type="Gramene" id="Mp1g02340.1">
    <property type="protein sequence ID" value="Mp1g02340.1.cds1"/>
    <property type="gene ID" value="Mp1g02340"/>
</dbReference>
<dbReference type="Proteomes" id="UP000244005">
    <property type="component" value="Unassembled WGS sequence"/>
</dbReference>
<dbReference type="EMBL" id="KZ772701">
    <property type="protein sequence ID" value="PTQ42468.1"/>
    <property type="molecule type" value="Genomic_DNA"/>
</dbReference>
<accession>A0A2R6X8P0</accession>